<dbReference type="EMBL" id="AP009493">
    <property type="protein sequence ID" value="BAG23776.1"/>
    <property type="molecule type" value="Genomic_DNA"/>
</dbReference>
<dbReference type="Gene3D" id="3.50.30.10">
    <property type="entry name" value="Phosphohistidine domain"/>
    <property type="match status" value="1"/>
</dbReference>
<accession>B1VPM6</accession>
<dbReference type="GO" id="GO:0046677">
    <property type="term" value="P:response to antibiotic"/>
    <property type="evidence" value="ECO:0007669"/>
    <property type="project" value="UniProtKB-KW"/>
</dbReference>
<comment type="catalytic activity">
    <reaction evidence="4">
        <text>rifampicin + ATP + H2O = 21-phosphorifampicin + AMP + phosphate + 2 H(+)</text>
        <dbReference type="Rhea" id="RHEA:56304"/>
        <dbReference type="ChEBI" id="CHEBI:15377"/>
        <dbReference type="ChEBI" id="CHEBI:15378"/>
        <dbReference type="ChEBI" id="CHEBI:30616"/>
        <dbReference type="ChEBI" id="CHEBI:43474"/>
        <dbReference type="ChEBI" id="CHEBI:71365"/>
        <dbReference type="ChEBI" id="CHEBI:140195"/>
        <dbReference type="ChEBI" id="CHEBI:456215"/>
        <dbReference type="EC" id="2.7.9.6"/>
    </reaction>
    <physiologicalReaction direction="left-to-right" evidence="4">
        <dbReference type="Rhea" id="RHEA:56305"/>
    </physiologicalReaction>
</comment>
<name>B1VPM6_STRGG</name>
<dbReference type="NCBIfam" id="NF041857">
    <property type="entry name" value="RIF_Ptrans_rph"/>
    <property type="match status" value="1"/>
</dbReference>
<keyword evidence="1" id="KW-0547">Nucleotide-binding</keyword>
<proteinExistence type="inferred from homology"/>
<dbReference type="Gene3D" id="3.30.1490.20">
    <property type="entry name" value="ATP-grasp fold, A domain"/>
    <property type="match status" value="1"/>
</dbReference>
<keyword evidence="3" id="KW-0046">Antibiotic resistance</keyword>
<dbReference type="InterPro" id="IPR036637">
    <property type="entry name" value="Phosphohistidine_dom_sf"/>
</dbReference>
<organism evidence="12 13">
    <name type="scientific">Streptomyces griseus subsp. griseus (strain JCM 4626 / CBS 651.72 / NBRC 13350 / KCC S-0626 / ISP 5235)</name>
    <dbReference type="NCBI Taxonomy" id="455632"/>
    <lineage>
        <taxon>Bacteria</taxon>
        <taxon>Bacillati</taxon>
        <taxon>Actinomycetota</taxon>
        <taxon>Actinomycetes</taxon>
        <taxon>Kitasatosporales</taxon>
        <taxon>Streptomycetaceae</taxon>
        <taxon>Streptomyces</taxon>
    </lineage>
</organism>
<feature type="region of interest" description="Disordered" evidence="9">
    <location>
        <begin position="325"/>
        <end position="345"/>
    </location>
</feature>
<dbReference type="eggNOG" id="COG0574">
    <property type="taxonomic scope" value="Bacteria"/>
</dbReference>
<evidence type="ECO:0000256" key="2">
    <source>
        <dbReference type="ARBA" id="ARBA00022840"/>
    </source>
</evidence>
<evidence type="ECO:0000256" key="5">
    <source>
        <dbReference type="ARBA" id="ARBA00061332"/>
    </source>
</evidence>
<dbReference type="SUPFAM" id="SSF56059">
    <property type="entry name" value="Glutathione synthetase ATP-binding domain-like"/>
    <property type="match status" value="1"/>
</dbReference>
<dbReference type="Pfam" id="PF00391">
    <property type="entry name" value="PEP-utilizers"/>
    <property type="match status" value="1"/>
</dbReference>
<evidence type="ECO:0000256" key="7">
    <source>
        <dbReference type="ARBA" id="ARBA00074400"/>
    </source>
</evidence>
<evidence type="ECO:0000313" key="13">
    <source>
        <dbReference type="Proteomes" id="UP000001685"/>
    </source>
</evidence>
<evidence type="ECO:0000256" key="9">
    <source>
        <dbReference type="SAM" id="MobiDB-lite"/>
    </source>
</evidence>
<dbReference type="InterPro" id="IPR002192">
    <property type="entry name" value="PPDK_AMP/ATP-bd"/>
</dbReference>
<feature type="domain" description="PEP-utilising enzyme mobile" evidence="10">
    <location>
        <begin position="810"/>
        <end position="880"/>
    </location>
</feature>
<evidence type="ECO:0000259" key="10">
    <source>
        <dbReference type="Pfam" id="PF00391"/>
    </source>
</evidence>
<evidence type="ECO:0000256" key="1">
    <source>
        <dbReference type="ARBA" id="ARBA00022741"/>
    </source>
</evidence>
<dbReference type="HOGENOM" id="CLU_005950_0_0_11"/>
<comment type="similarity">
    <text evidence="5">Belongs to the rifampicin phosphotransferase family.</text>
</comment>
<dbReference type="PANTHER" id="PTHR43615:SF1">
    <property type="entry name" value="PPDK_N DOMAIN-CONTAINING PROTEIN"/>
    <property type="match status" value="1"/>
</dbReference>
<feature type="compositionally biased region" description="Basic and acidic residues" evidence="9">
    <location>
        <begin position="327"/>
        <end position="340"/>
    </location>
</feature>
<dbReference type="GO" id="GO:0005524">
    <property type="term" value="F:ATP binding"/>
    <property type="evidence" value="ECO:0007669"/>
    <property type="project" value="UniProtKB-KW"/>
</dbReference>
<protein>
    <recommendedName>
        <fullName evidence="7">Rifampicin phosphotransferase</fullName>
        <ecNumber evidence="6">2.7.9.6</ecNumber>
    </recommendedName>
    <alternativeName>
        <fullName evidence="8">Rifampin phosphotransferase</fullName>
    </alternativeName>
</protein>
<sequence>MTDPYVVDLGEVDETRVATVGGKGAHLGGLTRIDGIRVPDGFCVTTEAFRRALAEVPSIDERLDELARLNPEDREAIRTLSGRIRAGIEGIAVPGDIAAAITGSLDRFCEDAPYAVRSSATAEDLPTASFAGQQDTYLNVLGPAAVIQHIRRCWASTFTERAVVYRQRNGIDHRTVHMAVVVQRMVFPQASGILFTADPVTGNRKTATVDAGFGLGEALVSGLVNPDVFTVRDGAVVTRTIAAKERAVHALPDGGTREVTVDPRQRERPALTDEQAVRLVGLGRRVEAHFGRPQDIEWCLVDDGFRIVQSRPITTLFPLPVIEDGDEGKAGEDAEGHDGRTTGGNRVYVSVGHQQMMTDPMKPLGYSMWQLTAMVPMHEAGGRLFVDVTPRLASPTSRDTLLDVVGKGDPLVRDALETVLDRDGFVLPLPDTTPAAPPSTGAPAPIETDPAVVTRLIERSRASIAALERDIRTQKGPALFDFLLEAFEEHKRVLADPLSMRALMAGMDATWWLNERLLEWLGEKNVADTLTLSAPDNITSEMGLALLDVADVIRPLPQVLAFLRDAEQLEDATFLDELARTEGGGEARDAIEAYLDRYGMRCVGEIDITRPRWCERPTALVPVILDHVRNFGPGAAQQRFEEGRRKARWKEQDVLSRLRALPDGHRKAEETQRMIDRVRTFIGYREYPKYGIVSRYLVYKRALLAEAERLVRDEVLPEKEDAFYLTFRELHEAVRSNRVDERLIQRRKEAFRSYHALTPPRVLTSDGEAVTGAYRRDDVPDGALTGLPVSAGTVEGRARVILDMAEADLEAGDILVTTFTDPSWSPLFVGIAGLVTEVGGLMTHGAVIAREYGLPAVVGVDRATRIIRDGQRIRVHGTDGYVELLP</sequence>
<dbReference type="InterPro" id="IPR051549">
    <property type="entry name" value="PEP_Utilizing_Enz"/>
</dbReference>
<dbReference type="PANTHER" id="PTHR43615">
    <property type="entry name" value="PHOSPHOENOLPYRUVATE SYNTHASE-RELATED"/>
    <property type="match status" value="1"/>
</dbReference>
<dbReference type="AlphaFoldDB" id="B1VPM6"/>
<evidence type="ECO:0000256" key="3">
    <source>
        <dbReference type="ARBA" id="ARBA00023251"/>
    </source>
</evidence>
<gene>
    <name evidence="12" type="ordered locus">SGR_6947</name>
</gene>
<evidence type="ECO:0000259" key="11">
    <source>
        <dbReference type="Pfam" id="PF01326"/>
    </source>
</evidence>
<dbReference type="Gene3D" id="3.30.470.20">
    <property type="entry name" value="ATP-grasp fold, B domain"/>
    <property type="match status" value="1"/>
</dbReference>
<dbReference type="KEGG" id="sgr:SGR_6947"/>
<evidence type="ECO:0000256" key="8">
    <source>
        <dbReference type="ARBA" id="ARBA00076136"/>
    </source>
</evidence>
<evidence type="ECO:0000256" key="4">
    <source>
        <dbReference type="ARBA" id="ARBA00051922"/>
    </source>
</evidence>
<evidence type="ECO:0000313" key="12">
    <source>
        <dbReference type="EMBL" id="BAG23776.1"/>
    </source>
</evidence>
<dbReference type="SUPFAM" id="SSF52009">
    <property type="entry name" value="Phosphohistidine domain"/>
    <property type="match status" value="1"/>
</dbReference>
<dbReference type="Proteomes" id="UP000001685">
    <property type="component" value="Chromosome"/>
</dbReference>
<dbReference type="NCBIfam" id="NF004879">
    <property type="entry name" value="PRK06241.1-4"/>
    <property type="match status" value="1"/>
</dbReference>
<dbReference type="FunFam" id="3.30.1490.20:FF:000010">
    <property type="entry name" value="Phosphoenolpyruvate synthase"/>
    <property type="match status" value="1"/>
</dbReference>
<dbReference type="FunFam" id="3.50.30.10:FF:000007">
    <property type="entry name" value="Phosphoenolpyruvate synthase"/>
    <property type="match status" value="1"/>
</dbReference>
<feature type="domain" description="Pyruvate phosphate dikinase AMP/ATP-binding" evidence="11">
    <location>
        <begin position="18"/>
        <end position="315"/>
    </location>
</feature>
<dbReference type="NCBIfam" id="NF004877">
    <property type="entry name" value="PRK06241.1-2"/>
    <property type="match status" value="1"/>
</dbReference>
<dbReference type="PATRIC" id="fig|455632.4.peg.7132"/>
<dbReference type="eggNOG" id="COG3848">
    <property type="taxonomic scope" value="Bacteria"/>
</dbReference>
<keyword evidence="2" id="KW-0067">ATP-binding</keyword>
<dbReference type="GO" id="GO:0016301">
    <property type="term" value="F:kinase activity"/>
    <property type="evidence" value="ECO:0007669"/>
    <property type="project" value="InterPro"/>
</dbReference>
<dbReference type="InterPro" id="IPR008279">
    <property type="entry name" value="PEP-util_enz_mobile_dom"/>
</dbReference>
<dbReference type="RefSeq" id="WP_012382339.1">
    <property type="nucleotide sequence ID" value="NC_010572.1"/>
</dbReference>
<evidence type="ECO:0000256" key="6">
    <source>
        <dbReference type="ARBA" id="ARBA00066332"/>
    </source>
</evidence>
<reference evidence="13" key="1">
    <citation type="journal article" date="2008" name="J. Bacteriol.">
        <title>Genome sequence of the streptomycin-producing microorganism Streptomyces griseus IFO 13350.</title>
        <authorList>
            <person name="Ohnishi Y."/>
            <person name="Ishikawa J."/>
            <person name="Hara H."/>
            <person name="Suzuki H."/>
            <person name="Ikenoya M."/>
            <person name="Ikeda H."/>
            <person name="Yamashita A."/>
            <person name="Hattori M."/>
            <person name="Horinouchi S."/>
        </authorList>
    </citation>
    <scope>NUCLEOTIDE SEQUENCE [LARGE SCALE GENOMIC DNA]</scope>
    <source>
        <strain evidence="13">JCM 4626 / NBRC 13350</strain>
    </source>
</reference>
<dbReference type="EC" id="2.7.9.6" evidence="6"/>
<dbReference type="Pfam" id="PF01326">
    <property type="entry name" value="PPDK_N"/>
    <property type="match status" value="1"/>
</dbReference>
<dbReference type="InterPro" id="IPR013815">
    <property type="entry name" value="ATP_grasp_subdomain_1"/>
</dbReference>